<feature type="transmembrane region" description="Helical" evidence="1">
    <location>
        <begin position="156"/>
        <end position="177"/>
    </location>
</feature>
<organism evidence="2 3">
    <name type="scientific">Periconia macrospinosa</name>
    <dbReference type="NCBI Taxonomy" id="97972"/>
    <lineage>
        <taxon>Eukaryota</taxon>
        <taxon>Fungi</taxon>
        <taxon>Dikarya</taxon>
        <taxon>Ascomycota</taxon>
        <taxon>Pezizomycotina</taxon>
        <taxon>Dothideomycetes</taxon>
        <taxon>Pleosporomycetidae</taxon>
        <taxon>Pleosporales</taxon>
        <taxon>Massarineae</taxon>
        <taxon>Periconiaceae</taxon>
        <taxon>Periconia</taxon>
    </lineage>
</organism>
<proteinExistence type="predicted"/>
<accession>A0A2V1E0M5</accession>
<keyword evidence="3" id="KW-1185">Reference proteome</keyword>
<dbReference type="EMBL" id="KZ805324">
    <property type="protein sequence ID" value="PVI04103.1"/>
    <property type="molecule type" value="Genomic_DNA"/>
</dbReference>
<feature type="transmembrane region" description="Helical" evidence="1">
    <location>
        <begin position="198"/>
        <end position="226"/>
    </location>
</feature>
<protein>
    <submittedName>
        <fullName evidence="2">Uncharacterized protein</fullName>
    </submittedName>
</protein>
<evidence type="ECO:0000313" key="3">
    <source>
        <dbReference type="Proteomes" id="UP000244855"/>
    </source>
</evidence>
<feature type="transmembrane region" description="Helical" evidence="1">
    <location>
        <begin position="323"/>
        <end position="345"/>
    </location>
</feature>
<name>A0A2V1E0M5_9PLEO</name>
<reference evidence="2 3" key="1">
    <citation type="journal article" date="2018" name="Sci. Rep.">
        <title>Comparative genomics provides insights into the lifestyle and reveals functional heterogeneity of dark septate endophytic fungi.</title>
        <authorList>
            <person name="Knapp D.G."/>
            <person name="Nemeth J.B."/>
            <person name="Barry K."/>
            <person name="Hainaut M."/>
            <person name="Henrissat B."/>
            <person name="Johnson J."/>
            <person name="Kuo A."/>
            <person name="Lim J.H.P."/>
            <person name="Lipzen A."/>
            <person name="Nolan M."/>
            <person name="Ohm R.A."/>
            <person name="Tamas L."/>
            <person name="Grigoriev I.V."/>
            <person name="Spatafora J.W."/>
            <person name="Nagy L.G."/>
            <person name="Kovacs G.M."/>
        </authorList>
    </citation>
    <scope>NUCLEOTIDE SEQUENCE [LARGE SCALE GENOMIC DNA]</scope>
    <source>
        <strain evidence="2 3">DSE2036</strain>
    </source>
</reference>
<dbReference type="OrthoDB" id="2896006at2759"/>
<dbReference type="Proteomes" id="UP000244855">
    <property type="component" value="Unassembled WGS sequence"/>
</dbReference>
<sequence length="361" mass="39869">MLDFVLRRGLEHAGGVHVLKRSLTRDNHEGDFPVWGVLLLAFTAVAFLIFILVVSYVLEDLIATLAMTETPGTAITVSAPKEAATGEEKEGLLEASPETTLVHKKPITSSIRGTLKHLRTQHGRRAYLKGFGYFMLFAFAHSWVANILFLVVPRNLFFSLVVSAAAGAICAPLHAAWTNKVLSKHSDMTFMQRIPSRGTWKVIALPAAIYAVIPYLEGFALVAIASTFRNSNNPVLGFLQWTAAFFVIVASTIFIVIPVMATLVRTEASVISEDQDIIIPFDRTFAGKFVPASLGGTGAIGFMDAWRSFEGRRRVFWLFVKSFFIMFFIMFFMFLVIGLEFFAILGNSAGPKVRQALGHPN</sequence>
<feature type="transmembrane region" description="Helical" evidence="1">
    <location>
        <begin position="238"/>
        <end position="264"/>
    </location>
</feature>
<feature type="transmembrane region" description="Helical" evidence="1">
    <location>
        <begin position="32"/>
        <end position="58"/>
    </location>
</feature>
<dbReference type="STRING" id="97972.A0A2V1E0M5"/>
<gene>
    <name evidence="2" type="ORF">DM02DRAFT_640156</name>
</gene>
<evidence type="ECO:0000313" key="2">
    <source>
        <dbReference type="EMBL" id="PVI04103.1"/>
    </source>
</evidence>
<evidence type="ECO:0000256" key="1">
    <source>
        <dbReference type="SAM" id="Phobius"/>
    </source>
</evidence>
<feature type="transmembrane region" description="Helical" evidence="1">
    <location>
        <begin position="126"/>
        <end position="150"/>
    </location>
</feature>
<dbReference type="AlphaFoldDB" id="A0A2V1E0M5"/>
<keyword evidence="1" id="KW-0812">Transmembrane</keyword>
<keyword evidence="1" id="KW-0472">Membrane</keyword>
<keyword evidence="1" id="KW-1133">Transmembrane helix</keyword>